<dbReference type="PANTHER" id="PTHR23150">
    <property type="entry name" value="SULFATASE MODIFYING FACTOR 1, 2"/>
    <property type="match status" value="1"/>
</dbReference>
<dbReference type="SUPFAM" id="SSF56436">
    <property type="entry name" value="C-type lectin-like"/>
    <property type="match status" value="1"/>
</dbReference>
<dbReference type="GO" id="GO:0006508">
    <property type="term" value="P:proteolysis"/>
    <property type="evidence" value="ECO:0007669"/>
    <property type="project" value="InterPro"/>
</dbReference>
<accession>A0A381SM85</accession>
<dbReference type="GO" id="GO:0004197">
    <property type="term" value="F:cysteine-type endopeptidase activity"/>
    <property type="evidence" value="ECO:0007669"/>
    <property type="project" value="InterPro"/>
</dbReference>
<sequence length="547" mass="60131">MRAKPLLSLLAFLPCVPLFAADRTALLIANSDYGAHQLPEAKANVTKLAKALEQAGFTVTVKENVEKDFRREFEAFLPTCPNGGVSLVYYCGYGSGFDRKLSRTIEKPDGEKEKEYYYEPDSGIWSTKGSTPYRIDDLVREFRMRSHARLNLLVLDCAYKYPKAKENQQGLMAIDPKTLPGGMICYAAAPGKTLPVGTPSALAGSLARHLTARDRPLGEAMDAVQAEVEKQSGGKQEIWARFSLPKNKTVHVTSSRKRNVATTKLPPGNPKPGDEWINSLGMVFCWCPPGKFRMGIDGPPTPQTRDAAPVDATISKGFWISKYEVALGDYSRARYGRTKPLRGPSGFIPFNFCNAPLTTIEPSGVSGFTKNLNAAESKAGMLPKGWSYRLPTEAEWEYACRAGSGDRYSFGDSPRELARFANFADAELLRQDSDFYYSDRSSNDGTGKRPAPIGSYEPNAWGIHDMHGNVNEICADRYVNALPGGLDPWVQRIKEGNVVIRGGAWSSTSEYCQAGFRNSAGHKDKSGEFANVGLRVILSSLELTEKK</sequence>
<proteinExistence type="predicted"/>
<dbReference type="Gene3D" id="3.90.1580.10">
    <property type="entry name" value="paralog of FGE (formylglycine-generating enzyme)"/>
    <property type="match status" value="1"/>
</dbReference>
<dbReference type="InterPro" id="IPR011600">
    <property type="entry name" value="Pept_C14_caspase"/>
</dbReference>
<name>A0A381SM85_9ZZZZ</name>
<feature type="domain" description="Peptidase C14 caspase" evidence="1">
    <location>
        <begin position="23"/>
        <end position="246"/>
    </location>
</feature>
<dbReference type="AlphaFoldDB" id="A0A381SM85"/>
<dbReference type="InterPro" id="IPR005532">
    <property type="entry name" value="SUMF_dom"/>
</dbReference>
<reference evidence="3" key="1">
    <citation type="submission" date="2018-05" db="EMBL/GenBank/DDBJ databases">
        <authorList>
            <person name="Lanie J.A."/>
            <person name="Ng W.-L."/>
            <person name="Kazmierczak K.M."/>
            <person name="Andrzejewski T.M."/>
            <person name="Davidsen T.M."/>
            <person name="Wayne K.J."/>
            <person name="Tettelin H."/>
            <person name="Glass J.I."/>
            <person name="Rusch D."/>
            <person name="Podicherti R."/>
            <person name="Tsui H.-C.T."/>
            <person name="Winkler M.E."/>
        </authorList>
    </citation>
    <scope>NUCLEOTIDE SEQUENCE</scope>
</reference>
<dbReference type="EMBL" id="UINC01003221">
    <property type="protein sequence ID" value="SVA04398.1"/>
    <property type="molecule type" value="Genomic_DNA"/>
</dbReference>
<organism evidence="3">
    <name type="scientific">marine metagenome</name>
    <dbReference type="NCBI Taxonomy" id="408172"/>
    <lineage>
        <taxon>unclassified sequences</taxon>
        <taxon>metagenomes</taxon>
        <taxon>ecological metagenomes</taxon>
    </lineage>
</organism>
<gene>
    <name evidence="3" type="ORF">METZ01_LOCUS57252</name>
</gene>
<dbReference type="InterPro" id="IPR029030">
    <property type="entry name" value="Caspase-like_dom_sf"/>
</dbReference>
<evidence type="ECO:0000313" key="3">
    <source>
        <dbReference type="EMBL" id="SVA04398.1"/>
    </source>
</evidence>
<evidence type="ECO:0000259" key="2">
    <source>
        <dbReference type="Pfam" id="PF03781"/>
    </source>
</evidence>
<feature type="domain" description="Sulfatase-modifying factor enzyme-like" evidence="2">
    <location>
        <begin position="286"/>
        <end position="537"/>
    </location>
</feature>
<dbReference type="InterPro" id="IPR051043">
    <property type="entry name" value="Sulfatase_Mod_Factor_Kinase"/>
</dbReference>
<dbReference type="InterPro" id="IPR042095">
    <property type="entry name" value="SUMF_sf"/>
</dbReference>
<dbReference type="InterPro" id="IPR016187">
    <property type="entry name" value="CTDL_fold"/>
</dbReference>
<dbReference type="GO" id="GO:0120147">
    <property type="term" value="F:formylglycine-generating oxidase activity"/>
    <property type="evidence" value="ECO:0007669"/>
    <property type="project" value="TreeGrafter"/>
</dbReference>
<dbReference type="SUPFAM" id="SSF52129">
    <property type="entry name" value="Caspase-like"/>
    <property type="match status" value="1"/>
</dbReference>
<dbReference type="Pfam" id="PF00656">
    <property type="entry name" value="Peptidase_C14"/>
    <property type="match status" value="1"/>
</dbReference>
<dbReference type="Pfam" id="PF03781">
    <property type="entry name" value="FGE-sulfatase"/>
    <property type="match status" value="1"/>
</dbReference>
<evidence type="ECO:0000259" key="1">
    <source>
        <dbReference type="Pfam" id="PF00656"/>
    </source>
</evidence>
<dbReference type="Gene3D" id="3.40.50.1460">
    <property type="match status" value="1"/>
</dbReference>
<dbReference type="PANTHER" id="PTHR23150:SF19">
    <property type="entry name" value="FORMYLGLYCINE-GENERATING ENZYME"/>
    <property type="match status" value="1"/>
</dbReference>
<protein>
    <submittedName>
        <fullName evidence="3">Uncharacterized protein</fullName>
    </submittedName>
</protein>